<accession>A0A6P1XZI1</accession>
<keyword evidence="1" id="KW-0732">Signal</keyword>
<proteinExistence type="predicted"/>
<feature type="signal peptide" evidence="1">
    <location>
        <begin position="1"/>
        <end position="22"/>
    </location>
</feature>
<feature type="chain" id="PRO_5026885793" evidence="1">
    <location>
        <begin position="23"/>
        <end position="340"/>
    </location>
</feature>
<dbReference type="Pfam" id="PF01497">
    <property type="entry name" value="Peripla_BP_2"/>
    <property type="match status" value="1"/>
</dbReference>
<dbReference type="RefSeq" id="WP_162661926.1">
    <property type="nucleotide sequence ID" value="NZ_CP048020.1"/>
</dbReference>
<dbReference type="PROSITE" id="PS50983">
    <property type="entry name" value="FE_B12_PBP"/>
    <property type="match status" value="1"/>
</dbReference>
<sequence length="340" mass="36550">MCKKLCSLAILVVMLAALPVWAGGKQDKKASEGFATVTDHQGRTVVIPKKPERIVAPFYILSNTALAIGCREYIVSGDGGKSGRPFIKEFAPELADKPACGGAKNLNLEAVASLSPDLILVPFKAAQQLPQIEALGVPALVIEPETMKNFFSYVEMLGAASGNREQAQKLLTFYKTILNDVAGFVKGEPAVSVYVASRSDPLNALSPKMFQAELVAAAGGKLVSDDITDVYWTKVSLEQVQKYAPQVIVAATGSKVTPAELTGKAEWKGIPAVDNGKVYVFPSNVDEWDSPIPCSCLGVIWLADKLHPGKVPADYLAEKTKAFYRDFFGKEKDLASLNVK</sequence>
<dbReference type="InterPro" id="IPR002491">
    <property type="entry name" value="ABC_transptr_periplasmic_BD"/>
</dbReference>
<dbReference type="Proteomes" id="UP000464374">
    <property type="component" value="Chromosome"/>
</dbReference>
<organism evidence="3 4">
    <name type="scientific">Treponema vincentii</name>
    <dbReference type="NCBI Taxonomy" id="69710"/>
    <lineage>
        <taxon>Bacteria</taxon>
        <taxon>Pseudomonadati</taxon>
        <taxon>Spirochaetota</taxon>
        <taxon>Spirochaetia</taxon>
        <taxon>Spirochaetales</taxon>
        <taxon>Treponemataceae</taxon>
        <taxon>Treponema</taxon>
    </lineage>
</organism>
<dbReference type="Gene3D" id="3.40.50.1980">
    <property type="entry name" value="Nitrogenase molybdenum iron protein domain"/>
    <property type="match status" value="2"/>
</dbReference>
<evidence type="ECO:0000256" key="1">
    <source>
        <dbReference type="SAM" id="SignalP"/>
    </source>
</evidence>
<dbReference type="Gene3D" id="1.20.58.2180">
    <property type="match status" value="1"/>
</dbReference>
<dbReference type="PANTHER" id="PTHR30535">
    <property type="entry name" value="VITAMIN B12-BINDING PROTEIN"/>
    <property type="match status" value="1"/>
</dbReference>
<evidence type="ECO:0000313" key="3">
    <source>
        <dbReference type="EMBL" id="QHX42112.1"/>
    </source>
</evidence>
<feature type="domain" description="Fe/B12 periplasmic-binding" evidence="2">
    <location>
        <begin position="53"/>
        <end position="310"/>
    </location>
</feature>
<evidence type="ECO:0000259" key="2">
    <source>
        <dbReference type="PROSITE" id="PS50983"/>
    </source>
</evidence>
<dbReference type="SUPFAM" id="SSF53807">
    <property type="entry name" value="Helical backbone' metal receptor"/>
    <property type="match status" value="1"/>
</dbReference>
<dbReference type="AlphaFoldDB" id="A0A6P1XZI1"/>
<dbReference type="EMBL" id="CP048020">
    <property type="protein sequence ID" value="QHX42112.1"/>
    <property type="molecule type" value="Genomic_DNA"/>
</dbReference>
<dbReference type="InterPro" id="IPR050902">
    <property type="entry name" value="ABC_Transporter_SBP"/>
</dbReference>
<protein>
    <submittedName>
        <fullName evidence="3">ABC transporter substrate-binding protein</fullName>
    </submittedName>
</protein>
<dbReference type="GO" id="GO:0071281">
    <property type="term" value="P:cellular response to iron ion"/>
    <property type="evidence" value="ECO:0007669"/>
    <property type="project" value="TreeGrafter"/>
</dbReference>
<dbReference type="PANTHER" id="PTHR30535:SF34">
    <property type="entry name" value="MOLYBDATE-BINDING PROTEIN MOLA"/>
    <property type="match status" value="1"/>
</dbReference>
<evidence type="ECO:0000313" key="4">
    <source>
        <dbReference type="Proteomes" id="UP000464374"/>
    </source>
</evidence>
<reference evidence="3 4" key="1">
    <citation type="submission" date="2020-01" db="EMBL/GenBank/DDBJ databases">
        <title>Complete genome sequence of a human oral phylogroup 1 Treponema sp. strain ATCC 700766, originally isolated from periodontitis dental plaque.</title>
        <authorList>
            <person name="Chan Y."/>
            <person name="Huo Y.-B."/>
            <person name="Yu X.-L."/>
            <person name="Zeng H."/>
            <person name="Leung W.-K."/>
            <person name="Watt R.M."/>
        </authorList>
    </citation>
    <scope>NUCLEOTIDE SEQUENCE [LARGE SCALE GENOMIC DNA]</scope>
    <source>
        <strain evidence="3 4">OMZ 804</strain>
    </source>
</reference>
<name>A0A6P1XZI1_9SPIR</name>
<gene>
    <name evidence="3" type="ORF">GWP43_00060</name>
</gene>
<dbReference type="KEGG" id="trz:GWP43_00060"/>